<reference evidence="2" key="1">
    <citation type="submission" date="2025-08" db="UniProtKB">
        <authorList>
            <consortium name="RefSeq"/>
        </authorList>
    </citation>
    <scope>IDENTIFICATION</scope>
</reference>
<accession>A0A1S3Y7C1</accession>
<name>A0A1S3Y7C1_TOBAC</name>
<dbReference type="RefSeq" id="XP_016448080.1">
    <property type="nucleotide sequence ID" value="XM_016592594.1"/>
</dbReference>
<evidence type="ECO:0000313" key="2">
    <source>
        <dbReference type="RefSeq" id="XP_016448080.1"/>
    </source>
</evidence>
<feature type="region of interest" description="Disordered" evidence="1">
    <location>
        <begin position="287"/>
        <end position="329"/>
    </location>
</feature>
<dbReference type="STRING" id="4097.A0A1S3Y7C1"/>
<feature type="region of interest" description="Disordered" evidence="1">
    <location>
        <begin position="176"/>
        <end position="257"/>
    </location>
</feature>
<feature type="compositionally biased region" description="Basic and acidic residues" evidence="1">
    <location>
        <begin position="1"/>
        <end position="21"/>
    </location>
</feature>
<dbReference type="PANTHER" id="PTHR34802">
    <property type="entry name" value="CHORISMATE SYNTHASE"/>
    <property type="match status" value="1"/>
</dbReference>
<dbReference type="AlphaFoldDB" id="A0A1S3Y7C1"/>
<gene>
    <name evidence="2" type="primary">LOC107773147</name>
</gene>
<organism evidence="2">
    <name type="scientific">Nicotiana tabacum</name>
    <name type="common">Common tobacco</name>
    <dbReference type="NCBI Taxonomy" id="4097"/>
    <lineage>
        <taxon>Eukaryota</taxon>
        <taxon>Viridiplantae</taxon>
        <taxon>Streptophyta</taxon>
        <taxon>Embryophyta</taxon>
        <taxon>Tracheophyta</taxon>
        <taxon>Spermatophyta</taxon>
        <taxon>Magnoliopsida</taxon>
        <taxon>eudicotyledons</taxon>
        <taxon>Gunneridae</taxon>
        <taxon>Pentapetalae</taxon>
        <taxon>asterids</taxon>
        <taxon>lamiids</taxon>
        <taxon>Solanales</taxon>
        <taxon>Solanaceae</taxon>
        <taxon>Nicotianoideae</taxon>
        <taxon>Nicotianeae</taxon>
        <taxon>Nicotiana</taxon>
    </lineage>
</organism>
<feature type="compositionally biased region" description="Polar residues" evidence="1">
    <location>
        <begin position="319"/>
        <end position="329"/>
    </location>
</feature>
<feature type="compositionally biased region" description="Basic and acidic residues" evidence="1">
    <location>
        <begin position="60"/>
        <end position="69"/>
    </location>
</feature>
<proteinExistence type="predicted"/>
<feature type="compositionally biased region" description="Basic and acidic residues" evidence="1">
    <location>
        <begin position="105"/>
        <end position="126"/>
    </location>
</feature>
<feature type="compositionally biased region" description="Basic and acidic residues" evidence="1">
    <location>
        <begin position="649"/>
        <end position="667"/>
    </location>
</feature>
<feature type="region of interest" description="Disordered" evidence="1">
    <location>
        <begin position="649"/>
        <end position="673"/>
    </location>
</feature>
<feature type="compositionally biased region" description="Low complexity" evidence="1">
    <location>
        <begin position="709"/>
        <end position="726"/>
    </location>
</feature>
<dbReference type="PANTHER" id="PTHR34802:SF1">
    <property type="entry name" value="CHORISMATE SYNTHASE"/>
    <property type="match status" value="1"/>
</dbReference>
<feature type="compositionally biased region" description="Basic and acidic residues" evidence="1">
    <location>
        <begin position="220"/>
        <end position="257"/>
    </location>
</feature>
<feature type="compositionally biased region" description="Polar residues" evidence="1">
    <location>
        <begin position="287"/>
        <end position="299"/>
    </location>
</feature>
<feature type="region of interest" description="Disordered" evidence="1">
    <location>
        <begin position="60"/>
        <end position="163"/>
    </location>
</feature>
<feature type="region of interest" description="Disordered" evidence="1">
    <location>
        <begin position="1"/>
        <end position="25"/>
    </location>
</feature>
<feature type="region of interest" description="Disordered" evidence="1">
    <location>
        <begin position="591"/>
        <end position="616"/>
    </location>
</feature>
<dbReference type="PaxDb" id="4097-A0A1S3Y7C1"/>
<evidence type="ECO:0000256" key="1">
    <source>
        <dbReference type="SAM" id="MobiDB-lite"/>
    </source>
</evidence>
<feature type="region of interest" description="Disordered" evidence="1">
    <location>
        <begin position="705"/>
        <end position="726"/>
    </location>
</feature>
<sequence>MSLENEDRSATNHVSEIGEVRKHSKVSYTREFLLSLSQLEICKKIPTGFDQSILSELEDTSRGIQDRQRIPGSLPSQGFRRNDYSSSPPTRGDSDGNSRGIYGRWESRSSGRSDRDSDSQSDKDSEIYLATDPGRRYGNQARRTWQSSEHDGLLGSGSFPKPSAYASGISAAKVRASDNYQLNRSNEPYHPPRPYKAMPHSRRNTDACNDETFGSIESASEDRVEEERRRRASFELMRKEQQKTLQEKQKSNAEKHTAEYDSDISVLLEDNKKDRRLLDKNAEVDITTSQPFANNESGKSSSSSQNLPSRPLVPPGFKTTVSDKNSGSATLNHSCLTEIGKHETEEILLEAKSDAQNGIYQSLERQSSREISSSDQLERKSLHASILKKNDQIVNLSVNSDDSDRKYSMEDHSRRTSSLDLNEPAILELSAQNSGGKFVAESNINHSTSILDKIFGSAIANLTDSDAPVMNEDSKPNDKLDPKAVQSSKFAHWFFEEERKLEDDSSSSRPSDLLALIVGGDKNRKQPFEGNTSEQLPSEFSYQSLEPTSKFVSNLPSSLLAGPELVYKSSKREAAPMILTCEDLEHTMLSEFSEKKSSSQPQGWSTNRTKTEKPVNVDSQASQHLLSLLQKGPNLGNVTQRSNAGIESLEAHGETTVQDRSKKEDNNSHASGNTLTLESLFGTAFMTELQSAQAPVSVQRISVGSGLNDSQESQKSSLPSSDDTLSSSIIDDIGLRGATKENNVLPSKCRDHSKLDKAENWLGFNDSSFEVNSLKRQTEALSRNGDYRAGEFRLPEGESLFSVGDPLVSQVPMPAGNMSKGDLVTVNSVGSDQRSLVGPGALPFPRVSHDQIESEMLFHHLRAQPSSSQFHPLQMSQGKPLLHQLDSRPAHLNSQIFSGPEGMIQHDALPGHQFAGSMMRPPFHHPNARVTGFDLPAHHPMLQQMQMSGTHPPHLLHDRLNSGPVPSHSSNQAAGFVHEANPMQGFPFTSHQVNINGLGMQVPDINSRNNHPEALQRIIEMELKASKQNHTFPAGRGQGMYGHELDMGLRYR</sequence>
<dbReference type="OrthoDB" id="1923709at2759"/>
<protein>
    <submittedName>
        <fullName evidence="2">Uncharacterized protein isoform X2</fullName>
    </submittedName>
</protein>
<feature type="compositionally biased region" description="Polar residues" evidence="1">
    <location>
        <begin position="598"/>
        <end position="608"/>
    </location>
</feature>